<dbReference type="Proteomes" id="UP000663834">
    <property type="component" value="Unassembled WGS sequence"/>
</dbReference>
<proteinExistence type="predicted"/>
<keyword evidence="4" id="KW-1133">Transmembrane helix</keyword>
<dbReference type="GO" id="GO:0016757">
    <property type="term" value="F:glycosyltransferase activity"/>
    <property type="evidence" value="ECO:0007669"/>
    <property type="project" value="UniProtKB-KW"/>
</dbReference>
<keyword evidence="4" id="KW-0812">Transmembrane</keyword>
<dbReference type="EMBL" id="CAJNOV010016432">
    <property type="protein sequence ID" value="CAF1590493.1"/>
    <property type="molecule type" value="Genomic_DNA"/>
</dbReference>
<accession>A0A815ZYV9</accession>
<dbReference type="AlphaFoldDB" id="A0A815ZYV9"/>
<comment type="caution">
    <text evidence="6">The sequence shown here is derived from an EMBL/GenBank/DDBJ whole genome shotgun (WGS) entry which is preliminary data.</text>
</comment>
<name>A0A815ZYV9_9BILA</name>
<keyword evidence="3" id="KW-0325">Glycoprotein</keyword>
<dbReference type="EMBL" id="CAJNOW010018481">
    <property type="protein sequence ID" value="CAF1665437.1"/>
    <property type="molecule type" value="Genomic_DNA"/>
</dbReference>
<dbReference type="EMBL" id="CAJOBJ010001160">
    <property type="protein sequence ID" value="CAF3864679.1"/>
    <property type="molecule type" value="Genomic_DNA"/>
</dbReference>
<dbReference type="Pfam" id="PF04577">
    <property type="entry name" value="Glyco_transf_61"/>
    <property type="match status" value="1"/>
</dbReference>
<dbReference type="EMBL" id="CAJOBI010007030">
    <property type="protein sequence ID" value="CAF4075621.1"/>
    <property type="molecule type" value="Genomic_DNA"/>
</dbReference>
<dbReference type="PANTHER" id="PTHR20961">
    <property type="entry name" value="GLYCOSYLTRANSFERASE"/>
    <property type="match status" value="1"/>
</dbReference>
<evidence type="ECO:0000313" key="7">
    <source>
        <dbReference type="EMBL" id="CAF1665437.1"/>
    </source>
</evidence>
<evidence type="ECO:0000256" key="1">
    <source>
        <dbReference type="ARBA" id="ARBA00022676"/>
    </source>
</evidence>
<dbReference type="Proteomes" id="UP000663855">
    <property type="component" value="Unassembled WGS sequence"/>
</dbReference>
<evidence type="ECO:0000313" key="11">
    <source>
        <dbReference type="Proteomes" id="UP000663855"/>
    </source>
</evidence>
<gene>
    <name evidence="8" type="ORF">BYL167_LOCUS5205</name>
    <name evidence="6" type="ORF">CJN711_LOCUS33982</name>
    <name evidence="9" type="ORF">GIL414_LOCUS4686</name>
    <name evidence="7" type="ORF">KQP761_LOCUS32986</name>
    <name evidence="10" type="ORF">SMN809_LOCUS16004</name>
</gene>
<evidence type="ECO:0000313" key="9">
    <source>
        <dbReference type="EMBL" id="CAF3864679.1"/>
    </source>
</evidence>
<sequence>MDSPVELSDTTQPTKNRKITWLILCIFFISLLIVYYYYTPKLTFSLPDLHATVVQSLCSSNGMDTGWISPSLYTEMHSYLQSIKLTQANLSKIVRSAHGKYTIDPLKRDYIQWIKQNDSYNYPYSSWKCTNTSSKDPDSREYCTLTNIYFLSINNTYYYYRDPSEKKTNSRDRFMASHGEVRINILDNIAAIKQLGVSAILTKPMHVGGAPDMNYAHGFLERCGPLFWALAEYQSHPSYIDPSDLQIFYSSNMHTDHSNNLWQSMKRLSDGTYEHTSRWNRVIYAMFSIYPLLTYQSFNKTTLVFKHMVFTGLPWKRSAAWGIYYSGERPLNYYPFNIQDYRRAYLAFSEWILNNFELPSKFELTPIQKRLQETHKSEQVFICNGLCQNQPIGTQSKETTFTGDWIVVVNRAGAGRREINNANELVEGLLKAFPDQTNPYLRVWPKQFNFDDNLYETAHMARSTRVLIGTHGAGLSNTIFMRPGTILYEINPPGCRMLSFNFRRWAEVFNLQHALWTPGDTNDQCSRDASTTVRVDEIVNDVINLVHNENRYRSGYLSRALDILVKT</sequence>
<dbReference type="Proteomes" id="UP000681720">
    <property type="component" value="Unassembled WGS sequence"/>
</dbReference>
<evidence type="ECO:0000313" key="10">
    <source>
        <dbReference type="EMBL" id="CAF4075621.1"/>
    </source>
</evidence>
<evidence type="ECO:0000256" key="3">
    <source>
        <dbReference type="ARBA" id="ARBA00023180"/>
    </source>
</evidence>
<dbReference type="Proteomes" id="UP000681967">
    <property type="component" value="Unassembled WGS sequence"/>
</dbReference>
<evidence type="ECO:0000313" key="6">
    <source>
        <dbReference type="EMBL" id="CAF1590493.1"/>
    </source>
</evidence>
<dbReference type="Proteomes" id="UP000676336">
    <property type="component" value="Unassembled WGS sequence"/>
</dbReference>
<evidence type="ECO:0000256" key="4">
    <source>
        <dbReference type="SAM" id="Phobius"/>
    </source>
</evidence>
<feature type="domain" description="Glycosyltransferase 61 catalytic" evidence="5">
    <location>
        <begin position="382"/>
        <end position="487"/>
    </location>
</feature>
<keyword evidence="4" id="KW-0472">Membrane</keyword>
<dbReference type="InterPro" id="IPR007657">
    <property type="entry name" value="Glycosyltransferase_61"/>
</dbReference>
<evidence type="ECO:0000259" key="5">
    <source>
        <dbReference type="Pfam" id="PF04577"/>
    </source>
</evidence>
<organism evidence="6 11">
    <name type="scientific">Rotaria magnacalcarata</name>
    <dbReference type="NCBI Taxonomy" id="392030"/>
    <lineage>
        <taxon>Eukaryota</taxon>
        <taxon>Metazoa</taxon>
        <taxon>Spiralia</taxon>
        <taxon>Gnathifera</taxon>
        <taxon>Rotifera</taxon>
        <taxon>Eurotatoria</taxon>
        <taxon>Bdelloidea</taxon>
        <taxon>Philodinida</taxon>
        <taxon>Philodinidae</taxon>
        <taxon>Rotaria</taxon>
    </lineage>
</organism>
<feature type="transmembrane region" description="Helical" evidence="4">
    <location>
        <begin position="21"/>
        <end position="38"/>
    </location>
</feature>
<dbReference type="EMBL" id="CAJOBH010001172">
    <property type="protein sequence ID" value="CAF3839713.1"/>
    <property type="molecule type" value="Genomic_DNA"/>
</dbReference>
<protein>
    <recommendedName>
        <fullName evidence="5">Glycosyltransferase 61 catalytic domain-containing protein</fullName>
    </recommendedName>
</protein>
<keyword evidence="2" id="KW-0808">Transferase</keyword>
<evidence type="ECO:0000313" key="8">
    <source>
        <dbReference type="EMBL" id="CAF3839713.1"/>
    </source>
</evidence>
<evidence type="ECO:0000256" key="2">
    <source>
        <dbReference type="ARBA" id="ARBA00022679"/>
    </source>
</evidence>
<dbReference type="OrthoDB" id="529273at2759"/>
<reference evidence="6" key="1">
    <citation type="submission" date="2021-02" db="EMBL/GenBank/DDBJ databases">
        <authorList>
            <person name="Nowell W R."/>
        </authorList>
    </citation>
    <scope>NUCLEOTIDE SEQUENCE</scope>
</reference>
<keyword evidence="1" id="KW-0328">Glycosyltransferase</keyword>
<dbReference type="InterPro" id="IPR049625">
    <property type="entry name" value="Glyco_transf_61_cat"/>
</dbReference>